<accession>A0AAV3RAW7</accession>
<dbReference type="InterPro" id="IPR044839">
    <property type="entry name" value="NDR1-like"/>
</dbReference>
<feature type="domain" description="Late embryogenesis abundant protein LEA-2 subgroup" evidence="7">
    <location>
        <begin position="141"/>
        <end position="243"/>
    </location>
</feature>
<dbReference type="PANTHER" id="PTHR31234">
    <property type="entry name" value="LATE EMBRYOGENESIS ABUNDANT (LEA) HYDROXYPROLINE-RICH GLYCOPROTEIN FAMILY"/>
    <property type="match status" value="1"/>
</dbReference>
<dbReference type="InterPro" id="IPR004864">
    <property type="entry name" value="LEA_2"/>
</dbReference>
<comment type="subcellular location">
    <subcellularLocation>
        <location evidence="1">Membrane</location>
        <topology evidence="1">Single-pass membrane protein</topology>
    </subcellularLocation>
</comment>
<feature type="region of interest" description="Disordered" evidence="5">
    <location>
        <begin position="1"/>
        <end position="43"/>
    </location>
</feature>
<evidence type="ECO:0000313" key="9">
    <source>
        <dbReference type="Proteomes" id="UP001454036"/>
    </source>
</evidence>
<sequence>MAEKIHPSHSSPPQKPTVEAPPPPSQPPTSSVPAVAPPPPKPSTYVIQIPKDQIYKYPSQENAQRYQKLSNPQPRRSCCRSCCIFTLCFLLLFIISAAISAGVLYLIFRPESPDYTVSGVAIKGMNLTSSKPISPEFDVSVRANNPNNKLGIYYLKWGKVEIYYSETPLSNGVLPVFDQKSNNVTVLHVILNETDLLLGNAVKSTLRSQQSQRKVPFVLKLKAPVKFKMGSVKSWEFIVKVKCDIVVDSLTEKSNIVSKECGYDVRLW</sequence>
<keyword evidence="2 6" id="KW-0812">Transmembrane</keyword>
<feature type="transmembrane region" description="Helical" evidence="6">
    <location>
        <begin position="84"/>
        <end position="108"/>
    </location>
</feature>
<keyword evidence="3 6" id="KW-1133">Transmembrane helix</keyword>
<proteinExistence type="predicted"/>
<dbReference type="EMBL" id="BAABME010026171">
    <property type="protein sequence ID" value="GAA0173425.1"/>
    <property type="molecule type" value="Genomic_DNA"/>
</dbReference>
<evidence type="ECO:0000256" key="4">
    <source>
        <dbReference type="ARBA" id="ARBA00023136"/>
    </source>
</evidence>
<evidence type="ECO:0000256" key="5">
    <source>
        <dbReference type="SAM" id="MobiDB-lite"/>
    </source>
</evidence>
<name>A0AAV3RAW7_LITER</name>
<dbReference type="GO" id="GO:0005886">
    <property type="term" value="C:plasma membrane"/>
    <property type="evidence" value="ECO:0007669"/>
    <property type="project" value="TreeGrafter"/>
</dbReference>
<evidence type="ECO:0000259" key="7">
    <source>
        <dbReference type="Pfam" id="PF03168"/>
    </source>
</evidence>
<gene>
    <name evidence="8" type="ORF">LIER_41520</name>
</gene>
<dbReference type="Pfam" id="PF03168">
    <property type="entry name" value="LEA_2"/>
    <property type="match status" value="1"/>
</dbReference>
<protein>
    <recommendedName>
        <fullName evidence="7">Late embryogenesis abundant protein LEA-2 subgroup domain-containing protein</fullName>
    </recommendedName>
</protein>
<dbReference type="PANTHER" id="PTHR31234:SF72">
    <property type="entry name" value="NDR1_HIN1-LIKE PROTEIN 6"/>
    <property type="match status" value="1"/>
</dbReference>
<reference evidence="8 9" key="1">
    <citation type="submission" date="2024-01" db="EMBL/GenBank/DDBJ databases">
        <title>The complete chloroplast genome sequence of Lithospermum erythrorhizon: insights into the phylogenetic relationship among Boraginaceae species and the maternal lineages of purple gromwells.</title>
        <authorList>
            <person name="Okada T."/>
            <person name="Watanabe K."/>
        </authorList>
    </citation>
    <scope>NUCLEOTIDE SEQUENCE [LARGE SCALE GENOMIC DNA]</scope>
</reference>
<evidence type="ECO:0000256" key="1">
    <source>
        <dbReference type="ARBA" id="ARBA00004167"/>
    </source>
</evidence>
<evidence type="ECO:0000256" key="6">
    <source>
        <dbReference type="SAM" id="Phobius"/>
    </source>
</evidence>
<dbReference type="Proteomes" id="UP001454036">
    <property type="component" value="Unassembled WGS sequence"/>
</dbReference>
<evidence type="ECO:0000256" key="2">
    <source>
        <dbReference type="ARBA" id="ARBA00022692"/>
    </source>
</evidence>
<dbReference type="AlphaFoldDB" id="A0AAV3RAW7"/>
<evidence type="ECO:0000313" key="8">
    <source>
        <dbReference type="EMBL" id="GAA0173425.1"/>
    </source>
</evidence>
<comment type="caution">
    <text evidence="8">The sequence shown here is derived from an EMBL/GenBank/DDBJ whole genome shotgun (WGS) entry which is preliminary data.</text>
</comment>
<feature type="compositionally biased region" description="Pro residues" evidence="5">
    <location>
        <begin position="13"/>
        <end position="27"/>
    </location>
</feature>
<keyword evidence="9" id="KW-1185">Reference proteome</keyword>
<dbReference type="GO" id="GO:0098542">
    <property type="term" value="P:defense response to other organism"/>
    <property type="evidence" value="ECO:0007669"/>
    <property type="project" value="InterPro"/>
</dbReference>
<evidence type="ECO:0000256" key="3">
    <source>
        <dbReference type="ARBA" id="ARBA00022989"/>
    </source>
</evidence>
<keyword evidence="4 6" id="KW-0472">Membrane</keyword>
<organism evidence="8 9">
    <name type="scientific">Lithospermum erythrorhizon</name>
    <name type="common">Purple gromwell</name>
    <name type="synonym">Lithospermum officinale var. erythrorhizon</name>
    <dbReference type="NCBI Taxonomy" id="34254"/>
    <lineage>
        <taxon>Eukaryota</taxon>
        <taxon>Viridiplantae</taxon>
        <taxon>Streptophyta</taxon>
        <taxon>Embryophyta</taxon>
        <taxon>Tracheophyta</taxon>
        <taxon>Spermatophyta</taxon>
        <taxon>Magnoliopsida</taxon>
        <taxon>eudicotyledons</taxon>
        <taxon>Gunneridae</taxon>
        <taxon>Pentapetalae</taxon>
        <taxon>asterids</taxon>
        <taxon>lamiids</taxon>
        <taxon>Boraginales</taxon>
        <taxon>Boraginaceae</taxon>
        <taxon>Boraginoideae</taxon>
        <taxon>Lithospermeae</taxon>
        <taxon>Lithospermum</taxon>
    </lineage>
</organism>